<dbReference type="EMBL" id="JAPZBR010000003">
    <property type="protein sequence ID" value="KAJ5358112.1"/>
    <property type="molecule type" value="Genomic_DNA"/>
</dbReference>
<comment type="caution">
    <text evidence="2">The sequence shown here is derived from an EMBL/GenBank/DDBJ whole genome shotgun (WGS) entry which is preliminary data.</text>
</comment>
<dbReference type="InterPro" id="IPR056125">
    <property type="entry name" value="DUF7708"/>
</dbReference>
<dbReference type="PANTHER" id="PTHR40619:SF3">
    <property type="entry name" value="FUNGAL STAND N-TERMINAL GOODBYE DOMAIN-CONTAINING PROTEIN"/>
    <property type="match status" value="1"/>
</dbReference>
<evidence type="ECO:0000313" key="3">
    <source>
        <dbReference type="Proteomes" id="UP001148299"/>
    </source>
</evidence>
<evidence type="ECO:0000259" key="1">
    <source>
        <dbReference type="Pfam" id="PF24809"/>
    </source>
</evidence>
<gene>
    <name evidence="2" type="ORF">N7541_005270</name>
</gene>
<dbReference type="Proteomes" id="UP001148299">
    <property type="component" value="Unassembled WGS sequence"/>
</dbReference>
<accession>A0A9W9RDP5</accession>
<organism evidence="2 3">
    <name type="scientific">Penicillium brevicompactum</name>
    <dbReference type="NCBI Taxonomy" id="5074"/>
    <lineage>
        <taxon>Eukaryota</taxon>
        <taxon>Fungi</taxon>
        <taxon>Dikarya</taxon>
        <taxon>Ascomycota</taxon>
        <taxon>Pezizomycotina</taxon>
        <taxon>Eurotiomycetes</taxon>
        <taxon>Eurotiomycetidae</taxon>
        <taxon>Eurotiales</taxon>
        <taxon>Aspergillaceae</taxon>
        <taxon>Penicillium</taxon>
    </lineage>
</organism>
<reference evidence="2" key="1">
    <citation type="submission" date="2022-12" db="EMBL/GenBank/DDBJ databases">
        <authorList>
            <person name="Petersen C."/>
        </authorList>
    </citation>
    <scope>NUCLEOTIDE SEQUENCE</scope>
    <source>
        <strain evidence="2">IBT 35675</strain>
    </source>
</reference>
<reference evidence="2" key="2">
    <citation type="journal article" date="2023" name="IMA Fungus">
        <title>Comparative genomic study of the Penicillium genus elucidates a diverse pangenome and 15 lateral gene transfer events.</title>
        <authorList>
            <person name="Petersen C."/>
            <person name="Sorensen T."/>
            <person name="Nielsen M.R."/>
            <person name="Sondergaard T.E."/>
            <person name="Sorensen J.L."/>
            <person name="Fitzpatrick D.A."/>
            <person name="Frisvad J.C."/>
            <person name="Nielsen K.L."/>
        </authorList>
    </citation>
    <scope>NUCLEOTIDE SEQUENCE</scope>
    <source>
        <strain evidence="2">IBT 35675</strain>
    </source>
</reference>
<dbReference type="PANTHER" id="PTHR40619">
    <property type="entry name" value="FUNGAL STAND N-TERMINAL GOODBYE DOMAIN-CONTAINING PROTEIN"/>
    <property type="match status" value="1"/>
</dbReference>
<evidence type="ECO:0000313" key="2">
    <source>
        <dbReference type="EMBL" id="KAJ5358112.1"/>
    </source>
</evidence>
<dbReference type="AlphaFoldDB" id="A0A9W9RDP5"/>
<keyword evidence="3" id="KW-1185">Reference proteome</keyword>
<protein>
    <recommendedName>
        <fullName evidence="1">DUF7708 domain-containing protein</fullName>
    </recommendedName>
</protein>
<proteinExistence type="predicted"/>
<sequence length="638" mass="72793">MNRGRQAEPGGDNSAVQRHLALLTGEPPNRALAIRAACDQEKERSWSLQEEWDQFLLEGRELAHESAPDEEATLLHQSRRLHAAWSKFRRNLPEDQQMQLGDHERPDIQFLVATVTKASATWQSGREASTVGKVKSKFQRLCDICENHSSLLAIIPKDEKYVSLLTGSLSAIVQATINHQNIAEGVADTLDDLGHDIDFWNRLMDEHKEIPALRQYIRELYLVVFEFFTEIFNKWSKSSWKRLLTSFDEGAFKQLFTSKKDRLSVIERRMERHVSLDFRHRTVWGLENIEKLMGKLLGNFPRQLDEQRLFLDEFLQKLQEKQSFPLQTHQPVSVTSMITGIEGDDSEPPYPELEADPAPRTHFWFIRAEIQAELAIFTSQWMNQVDHLIQAARQSSVLQLEDEVHYRLGTWLQGHKSDNLWIKGPHGVPRPSPSSLTAVSLAALARTNSIPCIIYFCTFADHHHSELPQGVSLGLFLASVVTQLVQLLPAQGYAGTDLSPTRFAALARGDLGVVETLQLIRDMRSIGPRLVYGFIDNFQVLEDRSDEAYTQDFLKTIATLYTLNRGSHLPENLVTTNDKAVAGTKVYSTSEGYVDGLTQAAGLQLIDTVNFDARYKFFYRRRRRRNCIGERLRGIERD</sequence>
<dbReference type="Pfam" id="PF24809">
    <property type="entry name" value="DUF7708"/>
    <property type="match status" value="1"/>
</dbReference>
<name>A0A9W9RDP5_PENBR</name>
<feature type="domain" description="DUF7708" evidence="1">
    <location>
        <begin position="139"/>
        <end position="248"/>
    </location>
</feature>